<comment type="similarity">
    <text evidence="1">Belongs to the thymidine/pyrimidine-nucleoside phosphorylase family.</text>
</comment>
<dbReference type="Gene3D" id="3.40.1030.10">
    <property type="entry name" value="Nucleoside phosphorylase/phosphoribosyltransferase catalytic domain"/>
    <property type="match status" value="1"/>
</dbReference>
<comment type="catalytic activity">
    <reaction evidence="5">
        <text>thymidine + phosphate = 2-deoxy-alpha-D-ribose 1-phosphate + thymine</text>
        <dbReference type="Rhea" id="RHEA:16037"/>
        <dbReference type="ChEBI" id="CHEBI:17748"/>
        <dbReference type="ChEBI" id="CHEBI:17821"/>
        <dbReference type="ChEBI" id="CHEBI:43474"/>
        <dbReference type="ChEBI" id="CHEBI:57259"/>
        <dbReference type="EC" id="2.4.2.4"/>
    </reaction>
</comment>
<evidence type="ECO:0000259" key="7">
    <source>
        <dbReference type="SMART" id="SM00941"/>
    </source>
</evidence>
<dbReference type="InterPro" id="IPR013102">
    <property type="entry name" value="PYNP_C"/>
</dbReference>
<dbReference type="InterPro" id="IPR000053">
    <property type="entry name" value="Thymidine/pyrmidine_PPase"/>
</dbReference>
<evidence type="ECO:0000256" key="5">
    <source>
        <dbReference type="ARBA" id="ARBA00048550"/>
    </source>
</evidence>
<dbReference type="InterPro" id="IPR017459">
    <property type="entry name" value="Glycosyl_Trfase_fam3_N_dom"/>
</dbReference>
<dbReference type="PANTHER" id="PTHR10515">
    <property type="entry name" value="THYMIDINE PHOSPHORYLASE"/>
    <property type="match status" value="1"/>
</dbReference>
<dbReference type="InterPro" id="IPR036566">
    <property type="entry name" value="PYNP-like_C_sf"/>
</dbReference>
<dbReference type="SUPFAM" id="SSF54680">
    <property type="entry name" value="Pyrimidine nucleoside phosphorylase C-terminal domain"/>
    <property type="match status" value="1"/>
</dbReference>
<dbReference type="PROSITE" id="PS00647">
    <property type="entry name" value="THYMID_PHOSPHORYLASE"/>
    <property type="match status" value="1"/>
</dbReference>
<gene>
    <name evidence="8" type="primary">deoA</name>
    <name evidence="8" type="ORF">SALLE_v1c06040</name>
</gene>
<dbReference type="Gene3D" id="1.20.970.10">
    <property type="entry name" value="Transferase, Pyrimidine Nucleoside Phosphorylase, Chain C"/>
    <property type="match status" value="1"/>
</dbReference>
<comment type="function">
    <text evidence="6">The enzymes which catalyze the reversible phosphorolysis of pyrimidine nucleosides are involved in the degradation of these compounds and in their utilization as carbon and energy sources, or in the rescue of pyrimidine bases for nucleotide synthesis.</text>
</comment>
<keyword evidence="3" id="KW-0328">Glycosyltransferase</keyword>
<dbReference type="GO" id="GO:0006213">
    <property type="term" value="P:pyrimidine nucleoside metabolic process"/>
    <property type="evidence" value="ECO:0007669"/>
    <property type="project" value="InterPro"/>
</dbReference>
<dbReference type="NCBIfam" id="NF004490">
    <property type="entry name" value="PRK05820.1"/>
    <property type="match status" value="1"/>
</dbReference>
<protein>
    <submittedName>
        <fullName evidence="8">Thymidine phosphorylase</fullName>
    </submittedName>
</protein>
<dbReference type="SUPFAM" id="SSF47648">
    <property type="entry name" value="Nucleoside phosphorylase/phosphoribosyltransferase N-terminal domain"/>
    <property type="match status" value="1"/>
</dbReference>
<dbReference type="InterPro" id="IPR017872">
    <property type="entry name" value="Pyrmidine_PPase_CS"/>
</dbReference>
<dbReference type="GO" id="GO:0005829">
    <property type="term" value="C:cytosol"/>
    <property type="evidence" value="ECO:0007669"/>
    <property type="project" value="TreeGrafter"/>
</dbReference>
<dbReference type="RefSeq" id="WP_115558181.1">
    <property type="nucleotide sequence ID" value="NZ_CP031376.1"/>
</dbReference>
<evidence type="ECO:0000256" key="1">
    <source>
        <dbReference type="ARBA" id="ARBA00006915"/>
    </source>
</evidence>
<dbReference type="EMBL" id="CP031376">
    <property type="protein sequence ID" value="AXK51276.1"/>
    <property type="molecule type" value="Genomic_DNA"/>
</dbReference>
<reference evidence="8 9" key="1">
    <citation type="submission" date="2018-07" db="EMBL/GenBank/DDBJ databases">
        <title>Complete genome sequence of Spiroplasma alleghenense PLHS-1 (ATCC 51752).</title>
        <authorList>
            <person name="Chou L."/>
            <person name="Lee T.-Y."/>
            <person name="Tsai Y.-M."/>
            <person name="Kuo C.-H."/>
        </authorList>
    </citation>
    <scope>NUCLEOTIDE SEQUENCE [LARGE SCALE GENOMIC DNA]</scope>
    <source>
        <strain evidence="8 9">PLHS-1</strain>
    </source>
</reference>
<dbReference type="NCBIfam" id="TIGR02644">
    <property type="entry name" value="Y_phosphoryl"/>
    <property type="match status" value="1"/>
</dbReference>
<dbReference type="SUPFAM" id="SSF52418">
    <property type="entry name" value="Nucleoside phosphorylase/phosphoribosyltransferase catalytic domain"/>
    <property type="match status" value="1"/>
</dbReference>
<evidence type="ECO:0000256" key="2">
    <source>
        <dbReference type="ARBA" id="ARBA00011738"/>
    </source>
</evidence>
<keyword evidence="4" id="KW-0808">Transferase</keyword>
<evidence type="ECO:0000313" key="8">
    <source>
        <dbReference type="EMBL" id="AXK51276.1"/>
    </source>
</evidence>
<dbReference type="InterPro" id="IPR036320">
    <property type="entry name" value="Glycosyl_Trfase_fam3_N_dom_sf"/>
</dbReference>
<organism evidence="8 9">
    <name type="scientific">Spiroplasma alleghenense</name>
    <dbReference type="NCBI Taxonomy" id="216931"/>
    <lineage>
        <taxon>Bacteria</taxon>
        <taxon>Bacillati</taxon>
        <taxon>Mycoplasmatota</taxon>
        <taxon>Mollicutes</taxon>
        <taxon>Entomoplasmatales</taxon>
        <taxon>Spiroplasmataceae</taxon>
        <taxon>Spiroplasma</taxon>
    </lineage>
</organism>
<evidence type="ECO:0000256" key="4">
    <source>
        <dbReference type="ARBA" id="ARBA00022679"/>
    </source>
</evidence>
<dbReference type="Pfam" id="PF07831">
    <property type="entry name" value="PYNP_C"/>
    <property type="match status" value="1"/>
</dbReference>
<evidence type="ECO:0000256" key="6">
    <source>
        <dbReference type="ARBA" id="ARBA00056338"/>
    </source>
</evidence>
<dbReference type="Gene3D" id="3.90.1170.30">
    <property type="entry name" value="Pyrimidine nucleoside phosphorylase-like, C-terminal domain"/>
    <property type="match status" value="1"/>
</dbReference>
<dbReference type="FunFam" id="3.40.1030.10:FF:000003">
    <property type="entry name" value="Pyrimidine-nucleoside phosphorylase"/>
    <property type="match status" value="1"/>
</dbReference>
<dbReference type="SMART" id="SM00941">
    <property type="entry name" value="PYNP_C"/>
    <property type="match status" value="1"/>
</dbReference>
<comment type="subunit">
    <text evidence="2">Homodimer.</text>
</comment>
<dbReference type="Pfam" id="PF02885">
    <property type="entry name" value="Glycos_trans_3N"/>
    <property type="match status" value="1"/>
</dbReference>
<feature type="domain" description="Pyrimidine nucleoside phosphorylase C-terminal" evidence="7">
    <location>
        <begin position="345"/>
        <end position="418"/>
    </location>
</feature>
<dbReference type="Pfam" id="PF00591">
    <property type="entry name" value="Glycos_transf_3"/>
    <property type="match status" value="1"/>
</dbReference>
<dbReference type="AlphaFoldDB" id="A0A345Z3U7"/>
<dbReference type="InterPro" id="IPR035902">
    <property type="entry name" value="Nuc_phospho_transferase"/>
</dbReference>
<dbReference type="GO" id="GO:0006206">
    <property type="term" value="P:pyrimidine nucleobase metabolic process"/>
    <property type="evidence" value="ECO:0007669"/>
    <property type="project" value="InterPro"/>
</dbReference>
<dbReference type="Proteomes" id="UP000254792">
    <property type="component" value="Chromosome"/>
</dbReference>
<dbReference type="GO" id="GO:0009032">
    <property type="term" value="F:thymidine phosphorylase activity"/>
    <property type="evidence" value="ECO:0007669"/>
    <property type="project" value="UniProtKB-EC"/>
</dbReference>
<accession>A0A345Z3U7</accession>
<keyword evidence="9" id="KW-1185">Reference proteome</keyword>
<dbReference type="InterPro" id="IPR000312">
    <property type="entry name" value="Glycosyl_Trfase_fam3"/>
</dbReference>
<sequence length="437" mass="47137">MNFAELITKKKKGLSLNQAEIEYLIKGFISNEIKDYQMSAIAMAIYFQGMDAKETSFLTGEMIKSGKTYDLKGVTGFKADKHSTGGVGDKTSLIYAPLVASFGIKVAKLSGRGLGQTGGTIDKLESCPGWTGEISEAKFEEIVNKVGMSIISQSQDIVPADKKMYALRDVTGTVDSIPLIASSIMSKKLAIAGNGIILDVKMGSGAFMNTVDEATKLAQAMVEIGKNHHRNIAAMITDMDKPLGREIGNANEVREAYETLQGNGPADLNELTEEAVGITLLQAGIFKTLAEAKEAVREKIKNKVAAPILKQFVEAQGGDFSVIENFEKSFKVKNTIEIKADKSGYIRYIDTNKLGYLAMQIGAGRATKEESIDFAAGITLNKVSGEKVLAGDVVMTLKTNKAVSGEFTNQGKLTFEIVDKAFVEPVIIKVISDLDLK</sequence>
<evidence type="ECO:0000313" key="9">
    <source>
        <dbReference type="Proteomes" id="UP000254792"/>
    </source>
</evidence>
<dbReference type="GO" id="GO:0004645">
    <property type="term" value="F:1,4-alpha-oligoglucan phosphorylase activity"/>
    <property type="evidence" value="ECO:0007669"/>
    <property type="project" value="InterPro"/>
</dbReference>
<dbReference type="PIRSF" id="PIRSF000478">
    <property type="entry name" value="TP_PyNP"/>
    <property type="match status" value="1"/>
</dbReference>
<name>A0A345Z3U7_9MOLU</name>
<dbReference type="KEGG" id="salx:SALLE_v1c06040"/>
<dbReference type="PANTHER" id="PTHR10515:SF0">
    <property type="entry name" value="THYMIDINE PHOSPHORYLASE"/>
    <property type="match status" value="1"/>
</dbReference>
<dbReference type="InterPro" id="IPR018090">
    <property type="entry name" value="Pyrmidine_PPas_bac/euk"/>
</dbReference>
<dbReference type="OrthoDB" id="9763887at2"/>
<proteinExistence type="inferred from homology"/>
<evidence type="ECO:0000256" key="3">
    <source>
        <dbReference type="ARBA" id="ARBA00022676"/>
    </source>
</evidence>